<dbReference type="EMBL" id="GG738974">
    <property type="protein sequence ID" value="EFC35955.1"/>
    <property type="molecule type" value="Genomic_DNA"/>
</dbReference>
<dbReference type="Proteomes" id="UP000006671">
    <property type="component" value="Unassembled WGS sequence"/>
</dbReference>
<dbReference type="InParanoid" id="D2W4P9"/>
<evidence type="ECO:0000313" key="1">
    <source>
        <dbReference type="EMBL" id="EFC35955.1"/>
    </source>
</evidence>
<protein>
    <submittedName>
        <fullName evidence="1">Predicted protein</fullName>
    </submittedName>
</protein>
<dbReference type="RefSeq" id="XP_002668699.1">
    <property type="nucleotide sequence ID" value="XM_002668653.1"/>
</dbReference>
<dbReference type="GeneID" id="8860801"/>
<dbReference type="VEuPathDB" id="AmoebaDB:NAEGRDRAFT_76384"/>
<name>D2W4P9_NAEGR</name>
<keyword evidence="2" id="KW-1185">Reference proteome</keyword>
<proteinExistence type="predicted"/>
<dbReference type="AlphaFoldDB" id="D2W4P9"/>
<organism evidence="2">
    <name type="scientific">Naegleria gruberi</name>
    <name type="common">Amoeba</name>
    <dbReference type="NCBI Taxonomy" id="5762"/>
    <lineage>
        <taxon>Eukaryota</taxon>
        <taxon>Discoba</taxon>
        <taxon>Heterolobosea</taxon>
        <taxon>Tetramitia</taxon>
        <taxon>Eutetramitia</taxon>
        <taxon>Vahlkampfiidae</taxon>
        <taxon>Naegleria</taxon>
    </lineage>
</organism>
<sequence length="243" mass="27869">MDPEDIARDRFNQKHKELLVKFPYNNTLNTNLYVDGYEPTSIGCNCLGFCLYLKKFFPSGFVCPSIKPANNNTSINHAMFYVVSGEYYYIFETSFGGCSEVYKIPTNTEPSGSVNTYNRKICRTNNSEQFTLEFQDKNGTTKCICYVREITSDERNQIISSVNNTNNRIVQQRDADAKVQSGASVMVKEKTIGFHYKSIQKKIEKQVLTISEIEKQQLSMQYLKFSMEESATFWGCVHELLGK</sequence>
<evidence type="ECO:0000313" key="2">
    <source>
        <dbReference type="Proteomes" id="UP000006671"/>
    </source>
</evidence>
<gene>
    <name evidence="1" type="ORF">NAEGRDRAFT_76384</name>
</gene>
<reference evidence="1 2" key="1">
    <citation type="journal article" date="2010" name="Cell">
        <title>The genome of Naegleria gruberi illuminates early eukaryotic versatility.</title>
        <authorList>
            <person name="Fritz-Laylin L.K."/>
            <person name="Prochnik S.E."/>
            <person name="Ginger M.L."/>
            <person name="Dacks J.B."/>
            <person name="Carpenter M.L."/>
            <person name="Field M.C."/>
            <person name="Kuo A."/>
            <person name="Paredez A."/>
            <person name="Chapman J."/>
            <person name="Pham J."/>
            <person name="Shu S."/>
            <person name="Neupane R."/>
            <person name="Cipriano M."/>
            <person name="Mancuso J."/>
            <person name="Tu H."/>
            <person name="Salamov A."/>
            <person name="Lindquist E."/>
            <person name="Shapiro H."/>
            <person name="Lucas S."/>
            <person name="Grigoriev I.V."/>
            <person name="Cande W.Z."/>
            <person name="Fulton C."/>
            <person name="Rokhsar D.S."/>
            <person name="Dawson S.C."/>
        </authorList>
    </citation>
    <scope>NUCLEOTIDE SEQUENCE [LARGE SCALE GENOMIC DNA]</scope>
    <source>
        <strain evidence="1 2">NEG-M</strain>
    </source>
</reference>
<accession>D2W4P9</accession>
<dbReference type="KEGG" id="ngr:NAEGRDRAFT_76384"/>